<dbReference type="GO" id="GO:0006412">
    <property type="term" value="P:translation"/>
    <property type="evidence" value="ECO:0007669"/>
    <property type="project" value="UniProtKB-UniRule"/>
</dbReference>
<sequence length="53" mass="6446">MAAKAREVIVLACTECKRRNYSTTKNKKKHTQRLELRKYCKWCKKHTLHREVK</sequence>
<gene>
    <name evidence="5" type="primary">rpmG</name>
    <name evidence="6" type="ORF">SAMN05444391_0673</name>
</gene>
<organism evidence="6 7">
    <name type="scientific">Thermocrinis minervae</name>
    <dbReference type="NCBI Taxonomy" id="381751"/>
    <lineage>
        <taxon>Bacteria</taxon>
        <taxon>Pseudomonadati</taxon>
        <taxon>Aquificota</taxon>
        <taxon>Aquificia</taxon>
        <taxon>Aquificales</taxon>
        <taxon>Aquificaceae</taxon>
        <taxon>Thermocrinis</taxon>
    </lineage>
</organism>
<evidence type="ECO:0000256" key="2">
    <source>
        <dbReference type="ARBA" id="ARBA00022980"/>
    </source>
</evidence>
<dbReference type="PROSITE" id="PS00582">
    <property type="entry name" value="RIBOSOMAL_L33"/>
    <property type="match status" value="1"/>
</dbReference>
<dbReference type="Gene3D" id="2.20.28.120">
    <property type="entry name" value="Ribosomal protein L33"/>
    <property type="match status" value="1"/>
</dbReference>
<dbReference type="STRING" id="381751.SAMN05444391_0673"/>
<dbReference type="Pfam" id="PF00471">
    <property type="entry name" value="Ribosomal_L33"/>
    <property type="match status" value="1"/>
</dbReference>
<dbReference type="NCBIfam" id="TIGR01023">
    <property type="entry name" value="rpmG_bact"/>
    <property type="match status" value="1"/>
</dbReference>
<reference evidence="6 7" key="1">
    <citation type="submission" date="2016-11" db="EMBL/GenBank/DDBJ databases">
        <authorList>
            <person name="Jaros S."/>
            <person name="Januszkiewicz K."/>
            <person name="Wedrychowicz H."/>
        </authorList>
    </citation>
    <scope>NUCLEOTIDE SEQUENCE [LARGE SCALE GENOMIC DNA]</scope>
    <source>
        <strain evidence="6 7">DSM 19557</strain>
    </source>
</reference>
<dbReference type="NCBIfam" id="NF001860">
    <property type="entry name" value="PRK00595.1"/>
    <property type="match status" value="1"/>
</dbReference>
<dbReference type="SUPFAM" id="SSF57829">
    <property type="entry name" value="Zn-binding ribosomal proteins"/>
    <property type="match status" value="1"/>
</dbReference>
<dbReference type="GO" id="GO:1990904">
    <property type="term" value="C:ribonucleoprotein complex"/>
    <property type="evidence" value="ECO:0007669"/>
    <property type="project" value="UniProtKB-KW"/>
</dbReference>
<dbReference type="InterPro" id="IPR011332">
    <property type="entry name" value="Ribosomal_zn-bd"/>
</dbReference>
<dbReference type="OrthoDB" id="9801333at2"/>
<dbReference type="GO" id="GO:0005840">
    <property type="term" value="C:ribosome"/>
    <property type="evidence" value="ECO:0007669"/>
    <property type="project" value="UniProtKB-KW"/>
</dbReference>
<dbReference type="NCBIfam" id="NF001764">
    <property type="entry name" value="PRK00504.1"/>
    <property type="match status" value="1"/>
</dbReference>
<keyword evidence="3 5" id="KW-0687">Ribonucleoprotein</keyword>
<dbReference type="HAMAP" id="MF_00294">
    <property type="entry name" value="Ribosomal_bL33"/>
    <property type="match status" value="1"/>
</dbReference>
<evidence type="ECO:0000256" key="5">
    <source>
        <dbReference type="HAMAP-Rule" id="MF_00294"/>
    </source>
</evidence>
<dbReference type="Proteomes" id="UP000189810">
    <property type="component" value="Chromosome I"/>
</dbReference>
<dbReference type="RefSeq" id="WP_079653824.1">
    <property type="nucleotide sequence ID" value="NZ_LT670846.1"/>
</dbReference>
<dbReference type="AlphaFoldDB" id="A0A1M6RJG7"/>
<dbReference type="EMBL" id="LT670846">
    <property type="protein sequence ID" value="SHK32518.1"/>
    <property type="molecule type" value="Genomic_DNA"/>
</dbReference>
<name>A0A1M6RJG7_9AQUI</name>
<accession>A0A1M6RJG7</accession>
<evidence type="ECO:0000256" key="3">
    <source>
        <dbReference type="ARBA" id="ARBA00023274"/>
    </source>
</evidence>
<evidence type="ECO:0000313" key="7">
    <source>
        <dbReference type="Proteomes" id="UP000189810"/>
    </source>
</evidence>
<dbReference type="PANTHER" id="PTHR43168">
    <property type="entry name" value="50S RIBOSOMAL PROTEIN L33, CHLOROPLASTIC"/>
    <property type="match status" value="1"/>
</dbReference>
<evidence type="ECO:0000313" key="6">
    <source>
        <dbReference type="EMBL" id="SHK32518.1"/>
    </source>
</evidence>
<dbReference type="InterPro" id="IPR001705">
    <property type="entry name" value="Ribosomal_bL33"/>
</dbReference>
<protein>
    <recommendedName>
        <fullName evidence="4 5">Large ribosomal subunit protein bL33</fullName>
    </recommendedName>
</protein>
<dbReference type="InterPro" id="IPR038584">
    <property type="entry name" value="Ribosomal_bL33_sf"/>
</dbReference>
<dbReference type="GO" id="GO:0005737">
    <property type="term" value="C:cytoplasm"/>
    <property type="evidence" value="ECO:0007669"/>
    <property type="project" value="UniProtKB-ARBA"/>
</dbReference>
<keyword evidence="7" id="KW-1185">Reference proteome</keyword>
<evidence type="ECO:0000256" key="4">
    <source>
        <dbReference type="ARBA" id="ARBA00035176"/>
    </source>
</evidence>
<dbReference type="InterPro" id="IPR018264">
    <property type="entry name" value="Ribosomal_bL33_CS"/>
</dbReference>
<dbReference type="PANTHER" id="PTHR43168:SF2">
    <property type="entry name" value="LARGE RIBOSOMAL SUBUNIT PROTEIN BL33C"/>
    <property type="match status" value="1"/>
</dbReference>
<evidence type="ECO:0000256" key="1">
    <source>
        <dbReference type="ARBA" id="ARBA00007596"/>
    </source>
</evidence>
<keyword evidence="2 5" id="KW-0689">Ribosomal protein</keyword>
<comment type="similarity">
    <text evidence="1 5">Belongs to the bacterial ribosomal protein bL33 family.</text>
</comment>
<dbReference type="GO" id="GO:0003735">
    <property type="term" value="F:structural constituent of ribosome"/>
    <property type="evidence" value="ECO:0007669"/>
    <property type="project" value="InterPro"/>
</dbReference>
<proteinExistence type="inferred from homology"/>